<accession>A0A1R3REE1</accession>
<proteinExistence type="predicted"/>
<sequence length="397" mass="45055">MTNSNNNNPNNPNKPENPDIIKPAPADDPREGSSNNPRNNENPDNPGNPSNPSNPDRIRPASVKSSEESSGDGSSKGPSKGKRTLQEDEEEEEEERRALEEEQRQQRQREMEAQRRRRTACLGRTFYLDLEAFQARLRHPTTPSNREGPRLAHPPPPAENVAVMDFAYISSTIPSRASTTYPGSTQNNTNFGIIQDAITQTADILDRTRRAWRIVHTIEQHCNGNYRVSIATVHVIQVREMAESLFEYLEKTLRALQCTRYRLENANPPADRAIWAERAGQATLNAYVTMLLYQDLFEDVNFTLAGYHAARAETLWRRWPRGVNELQTLRDQAREHKATDPVRPLDYVARTQIPLTGPPQPEVHPHPLHTEFVEGAVGFMQVSQNLLKQGPRVRPTR</sequence>
<feature type="region of interest" description="Disordered" evidence="1">
    <location>
        <begin position="1"/>
        <end position="116"/>
    </location>
</feature>
<dbReference type="Proteomes" id="UP000188318">
    <property type="component" value="Unassembled WGS sequence"/>
</dbReference>
<dbReference type="AlphaFoldDB" id="A0A1R3REE1"/>
<dbReference type="VEuPathDB" id="FungiDB:ASPCADRAFT_408311"/>
<protein>
    <submittedName>
        <fullName evidence="2">Uncharacterized protein</fullName>
    </submittedName>
</protein>
<reference evidence="3" key="1">
    <citation type="journal article" date="2017" name="Genome Biol.">
        <title>Comparative genomics reveals high biological diversity and specific adaptations in the industrially and medically important fungal genus Aspergillus.</title>
        <authorList>
            <person name="de Vries R.P."/>
            <person name="Riley R."/>
            <person name="Wiebenga A."/>
            <person name="Aguilar-Osorio G."/>
            <person name="Amillis S."/>
            <person name="Uchima C.A."/>
            <person name="Anderluh G."/>
            <person name="Asadollahi M."/>
            <person name="Askin M."/>
            <person name="Barry K."/>
            <person name="Battaglia E."/>
            <person name="Bayram O."/>
            <person name="Benocci T."/>
            <person name="Braus-Stromeyer S.A."/>
            <person name="Caldana C."/>
            <person name="Canovas D."/>
            <person name="Cerqueira G.C."/>
            <person name="Chen F."/>
            <person name="Chen W."/>
            <person name="Choi C."/>
            <person name="Clum A."/>
            <person name="Dos Santos R.A."/>
            <person name="Damasio A.R."/>
            <person name="Diallinas G."/>
            <person name="Emri T."/>
            <person name="Fekete E."/>
            <person name="Flipphi M."/>
            <person name="Freyberg S."/>
            <person name="Gallo A."/>
            <person name="Gournas C."/>
            <person name="Habgood R."/>
            <person name="Hainaut M."/>
            <person name="Harispe M.L."/>
            <person name="Henrissat B."/>
            <person name="Hilden K.S."/>
            <person name="Hope R."/>
            <person name="Hossain A."/>
            <person name="Karabika E."/>
            <person name="Karaffa L."/>
            <person name="Karanyi Z."/>
            <person name="Krasevec N."/>
            <person name="Kuo A."/>
            <person name="Kusch H."/>
            <person name="LaButti K."/>
            <person name="Lagendijk E.L."/>
            <person name="Lapidus A."/>
            <person name="Levasseur A."/>
            <person name="Lindquist E."/>
            <person name="Lipzen A."/>
            <person name="Logrieco A.F."/>
            <person name="MacCabe A."/>
            <person name="Maekelae M.R."/>
            <person name="Malavazi I."/>
            <person name="Melin P."/>
            <person name="Meyer V."/>
            <person name="Mielnichuk N."/>
            <person name="Miskei M."/>
            <person name="Molnar A.P."/>
            <person name="Mule G."/>
            <person name="Ngan C.Y."/>
            <person name="Orejas M."/>
            <person name="Orosz E."/>
            <person name="Ouedraogo J.P."/>
            <person name="Overkamp K.M."/>
            <person name="Park H.-S."/>
            <person name="Perrone G."/>
            <person name="Piumi F."/>
            <person name="Punt P.J."/>
            <person name="Ram A.F."/>
            <person name="Ramon A."/>
            <person name="Rauscher S."/>
            <person name="Record E."/>
            <person name="Riano-Pachon D.M."/>
            <person name="Robert V."/>
            <person name="Roehrig J."/>
            <person name="Ruller R."/>
            <person name="Salamov A."/>
            <person name="Salih N.S."/>
            <person name="Samson R.A."/>
            <person name="Sandor E."/>
            <person name="Sanguinetti M."/>
            <person name="Schuetze T."/>
            <person name="Sepcic K."/>
            <person name="Shelest E."/>
            <person name="Sherlock G."/>
            <person name="Sophianopoulou V."/>
            <person name="Squina F.M."/>
            <person name="Sun H."/>
            <person name="Susca A."/>
            <person name="Todd R.B."/>
            <person name="Tsang A."/>
            <person name="Unkles S.E."/>
            <person name="van de Wiele N."/>
            <person name="van Rossen-Uffink D."/>
            <person name="Oliveira J.V."/>
            <person name="Vesth T.C."/>
            <person name="Visser J."/>
            <person name="Yu J.-H."/>
            <person name="Zhou M."/>
            <person name="Andersen M.R."/>
            <person name="Archer D.B."/>
            <person name="Baker S.E."/>
            <person name="Benoit I."/>
            <person name="Brakhage A.A."/>
            <person name="Braus G.H."/>
            <person name="Fischer R."/>
            <person name="Frisvad J.C."/>
            <person name="Goldman G.H."/>
            <person name="Houbraken J."/>
            <person name="Oakley B."/>
            <person name="Pocsi I."/>
            <person name="Scazzocchio C."/>
            <person name="Seiboth B."/>
            <person name="vanKuyk P.A."/>
            <person name="Wortman J."/>
            <person name="Dyer P.S."/>
            <person name="Grigoriev I.V."/>
        </authorList>
    </citation>
    <scope>NUCLEOTIDE SEQUENCE [LARGE SCALE GENOMIC DNA]</scope>
    <source>
        <strain evidence="3">ITEM 5010</strain>
    </source>
</reference>
<evidence type="ECO:0000256" key="1">
    <source>
        <dbReference type="SAM" id="MobiDB-lite"/>
    </source>
</evidence>
<keyword evidence="3" id="KW-1185">Reference proteome</keyword>
<dbReference type="EMBL" id="KV907506">
    <property type="protein sequence ID" value="OOF92848.1"/>
    <property type="molecule type" value="Genomic_DNA"/>
</dbReference>
<gene>
    <name evidence="2" type="ORF">ASPCADRAFT_408311</name>
</gene>
<dbReference type="STRING" id="602072.A0A1R3REE1"/>
<organism evidence="2 3">
    <name type="scientific">Aspergillus carbonarius (strain ITEM 5010)</name>
    <dbReference type="NCBI Taxonomy" id="602072"/>
    <lineage>
        <taxon>Eukaryota</taxon>
        <taxon>Fungi</taxon>
        <taxon>Dikarya</taxon>
        <taxon>Ascomycota</taxon>
        <taxon>Pezizomycotina</taxon>
        <taxon>Eurotiomycetes</taxon>
        <taxon>Eurotiomycetidae</taxon>
        <taxon>Eurotiales</taxon>
        <taxon>Aspergillaceae</taxon>
        <taxon>Aspergillus</taxon>
        <taxon>Aspergillus subgen. Circumdati</taxon>
    </lineage>
</organism>
<name>A0A1R3REE1_ASPC5</name>
<evidence type="ECO:0000313" key="2">
    <source>
        <dbReference type="EMBL" id="OOF92848.1"/>
    </source>
</evidence>
<feature type="compositionally biased region" description="Low complexity" evidence="1">
    <location>
        <begin position="1"/>
        <end position="24"/>
    </location>
</feature>
<evidence type="ECO:0000313" key="3">
    <source>
        <dbReference type="Proteomes" id="UP000188318"/>
    </source>
</evidence>
<feature type="compositionally biased region" description="Basic and acidic residues" evidence="1">
    <location>
        <begin position="95"/>
        <end position="114"/>
    </location>
</feature>
<feature type="compositionally biased region" description="Low complexity" evidence="1">
    <location>
        <begin position="32"/>
        <end position="55"/>
    </location>
</feature>
<dbReference type="OrthoDB" id="4450798at2759"/>